<evidence type="ECO:0000313" key="3">
    <source>
        <dbReference type="Proteomes" id="UP000018888"/>
    </source>
</evidence>
<dbReference type="InterPro" id="IPR051681">
    <property type="entry name" value="Ser/Thr_Kinases-Pseudokinases"/>
</dbReference>
<dbReference type="PANTHER" id="PTHR44329">
    <property type="entry name" value="SERINE/THREONINE-PROTEIN KINASE TNNI3K-RELATED"/>
    <property type="match status" value="1"/>
</dbReference>
<reference evidence="2 3" key="2">
    <citation type="journal article" date="2018" name="New Phytol.">
        <title>High intraspecific genome diversity in the model arbuscular mycorrhizal symbiont Rhizophagus irregularis.</title>
        <authorList>
            <person name="Chen E.C.H."/>
            <person name="Morin E."/>
            <person name="Beaudet D."/>
            <person name="Noel J."/>
            <person name="Yildirir G."/>
            <person name="Ndikumana S."/>
            <person name="Charron P."/>
            <person name="St-Onge C."/>
            <person name="Giorgi J."/>
            <person name="Kruger M."/>
            <person name="Marton T."/>
            <person name="Ropars J."/>
            <person name="Grigoriev I.V."/>
            <person name="Hainaut M."/>
            <person name="Henrissat B."/>
            <person name="Roux C."/>
            <person name="Martin F."/>
            <person name="Corradi N."/>
        </authorList>
    </citation>
    <scope>NUCLEOTIDE SEQUENCE [LARGE SCALE GENOMIC DNA]</scope>
    <source>
        <strain evidence="2 3">DAOM 197198</strain>
    </source>
</reference>
<dbReference type="Proteomes" id="UP000018888">
    <property type="component" value="Unassembled WGS sequence"/>
</dbReference>
<dbReference type="GO" id="GO:0004674">
    <property type="term" value="F:protein serine/threonine kinase activity"/>
    <property type="evidence" value="ECO:0007669"/>
    <property type="project" value="TreeGrafter"/>
</dbReference>
<dbReference type="VEuPathDB" id="FungiDB:RhiirFUN_005957"/>
<dbReference type="GO" id="GO:0005524">
    <property type="term" value="F:ATP binding"/>
    <property type="evidence" value="ECO:0007669"/>
    <property type="project" value="InterPro"/>
</dbReference>
<protein>
    <submittedName>
        <fullName evidence="2">Kinase-like domain-containing protein</fullName>
    </submittedName>
</protein>
<dbReference type="SUPFAM" id="SSF56112">
    <property type="entry name" value="Protein kinase-like (PK-like)"/>
    <property type="match status" value="1"/>
</dbReference>
<dbReference type="PROSITE" id="PS50011">
    <property type="entry name" value="PROTEIN_KINASE_DOM"/>
    <property type="match status" value="1"/>
</dbReference>
<evidence type="ECO:0000259" key="1">
    <source>
        <dbReference type="PROSITE" id="PS50011"/>
    </source>
</evidence>
<name>A0A2P4QGH8_RHIID</name>
<dbReference type="Pfam" id="PF07714">
    <property type="entry name" value="PK_Tyr_Ser-Thr"/>
    <property type="match status" value="1"/>
</dbReference>
<dbReference type="AlphaFoldDB" id="A0A2P4QGH8"/>
<accession>A0A2P4QGH8</accession>
<dbReference type="EMBL" id="AUPC02000047">
    <property type="protein sequence ID" value="POG76716.1"/>
    <property type="molecule type" value="Genomic_DNA"/>
</dbReference>
<sequence length="308" mass="36125">MVMNYYKEGTLYDYLKSHRSRINLKDKIYFIYRICFALYRIHSNNYIHRDLHSKNILLLTNRCLISDLGLCGPAENNLADAYGVLPYMAPELIDKKQYSKASDIYSLGMLMWEIFAECPPFHDQLHDSDLAMEIIKGERPQMLPEIPEIFQKLIRGCWEKDAKKRPEIEKIYGDVNKEFIKIYENEELMLKYENKRATEFLEIPKSPYPTHHTSSASGMPPIESLTINDYTFIINKNCTHCTSSSLRYGRENDNEKVMYDVTNKSSDVNYLSFSLLLLKKKMTKKVQQTRFNSHFIFKISGTSKFYSS</sequence>
<feature type="domain" description="Protein kinase" evidence="1">
    <location>
        <begin position="1"/>
        <end position="180"/>
    </location>
</feature>
<evidence type="ECO:0000313" key="2">
    <source>
        <dbReference type="EMBL" id="POG76716.1"/>
    </source>
</evidence>
<dbReference type="Gene3D" id="1.10.510.10">
    <property type="entry name" value="Transferase(Phosphotransferase) domain 1"/>
    <property type="match status" value="1"/>
</dbReference>
<proteinExistence type="predicted"/>
<dbReference type="InterPro" id="IPR011009">
    <property type="entry name" value="Kinase-like_dom_sf"/>
</dbReference>
<gene>
    <name evidence="2" type="ORF">GLOIN_2v860129</name>
</gene>
<comment type="caution">
    <text evidence="2">The sequence shown here is derived from an EMBL/GenBank/DDBJ whole genome shotgun (WGS) entry which is preliminary data.</text>
</comment>
<dbReference type="PRINTS" id="PR00109">
    <property type="entry name" value="TYRKINASE"/>
</dbReference>
<dbReference type="InterPro" id="IPR000719">
    <property type="entry name" value="Prot_kinase_dom"/>
</dbReference>
<reference evidence="2 3" key="1">
    <citation type="journal article" date="2013" name="Proc. Natl. Acad. Sci. U.S.A.">
        <title>Genome of an arbuscular mycorrhizal fungus provides insight into the oldest plant symbiosis.</title>
        <authorList>
            <person name="Tisserant E."/>
            <person name="Malbreil M."/>
            <person name="Kuo A."/>
            <person name="Kohler A."/>
            <person name="Symeonidi A."/>
            <person name="Balestrini R."/>
            <person name="Charron P."/>
            <person name="Duensing N."/>
            <person name="Frei Dit Frey N."/>
            <person name="Gianinazzi-Pearson V."/>
            <person name="Gilbert L.B."/>
            <person name="Handa Y."/>
            <person name="Herr J.R."/>
            <person name="Hijri M."/>
            <person name="Koul R."/>
            <person name="Kawaguchi M."/>
            <person name="Krajinski F."/>
            <person name="Lammers P.J."/>
            <person name="Masclaux F.G."/>
            <person name="Murat C."/>
            <person name="Morin E."/>
            <person name="Ndikumana S."/>
            <person name="Pagni M."/>
            <person name="Petitpierre D."/>
            <person name="Requena N."/>
            <person name="Rosikiewicz P."/>
            <person name="Riley R."/>
            <person name="Saito K."/>
            <person name="San Clemente H."/>
            <person name="Shapiro H."/>
            <person name="van Tuinen D."/>
            <person name="Becard G."/>
            <person name="Bonfante P."/>
            <person name="Paszkowski U."/>
            <person name="Shachar-Hill Y.Y."/>
            <person name="Tuskan G.A."/>
            <person name="Young P.W."/>
            <person name="Sanders I.R."/>
            <person name="Henrissat B."/>
            <person name="Rensing S.A."/>
            <person name="Grigoriev I.V."/>
            <person name="Corradi N."/>
            <person name="Roux C."/>
            <person name="Martin F."/>
        </authorList>
    </citation>
    <scope>NUCLEOTIDE SEQUENCE [LARGE SCALE GENOMIC DNA]</scope>
    <source>
        <strain evidence="2 3">DAOM 197198</strain>
    </source>
</reference>
<dbReference type="InterPro" id="IPR001245">
    <property type="entry name" value="Ser-Thr/Tyr_kinase_cat_dom"/>
</dbReference>
<organism evidence="2 3">
    <name type="scientific">Rhizophagus irregularis (strain DAOM 181602 / DAOM 197198 / MUCL 43194)</name>
    <name type="common">Arbuscular mycorrhizal fungus</name>
    <name type="synonym">Glomus intraradices</name>
    <dbReference type="NCBI Taxonomy" id="747089"/>
    <lineage>
        <taxon>Eukaryota</taxon>
        <taxon>Fungi</taxon>
        <taxon>Fungi incertae sedis</taxon>
        <taxon>Mucoromycota</taxon>
        <taxon>Glomeromycotina</taxon>
        <taxon>Glomeromycetes</taxon>
        <taxon>Glomerales</taxon>
        <taxon>Glomeraceae</taxon>
        <taxon>Rhizophagus</taxon>
    </lineage>
</organism>
<keyword evidence="3" id="KW-1185">Reference proteome</keyword>